<dbReference type="GO" id="GO:0030150">
    <property type="term" value="P:protein import into mitochondrial matrix"/>
    <property type="evidence" value="ECO:0000318"/>
    <property type="project" value="GO_Central"/>
</dbReference>
<dbReference type="GeneID" id="4622790"/>
<dbReference type="GO" id="GO:0030943">
    <property type="term" value="F:mitochondrion targeting sequence binding"/>
    <property type="evidence" value="ECO:0000318"/>
    <property type="project" value="GO_Central"/>
</dbReference>
<reference evidence="5 6" key="1">
    <citation type="journal article" date="2004" name="Science">
        <title>The Ashbya gossypii genome as a tool for mapping the ancient Saccharomyces cerevisiae genome.</title>
        <authorList>
            <person name="Dietrich F.S."/>
            <person name="Voegeli S."/>
            <person name="Brachat S."/>
            <person name="Lerch A."/>
            <person name="Gates K."/>
            <person name="Steiner S."/>
            <person name="Mohr C."/>
            <person name="Pohlmann R."/>
            <person name="Luedi P."/>
            <person name="Choi S."/>
            <person name="Wing R.A."/>
            <person name="Flavier A."/>
            <person name="Gaffney T.D."/>
            <person name="Philippsen P."/>
        </authorList>
    </citation>
    <scope>NUCLEOTIDE SEQUENCE [LARGE SCALE GENOMIC DNA]</scope>
    <source>
        <strain evidence="6">ATCC 10895 / CBS 109.51 / FGSC 9923 / NRRL Y-1056</strain>
    </source>
</reference>
<dbReference type="EMBL" id="AE016820">
    <property type="protein sequence ID" value="AAS54321.1"/>
    <property type="molecule type" value="Genomic_DNA"/>
</dbReference>
<sequence>MEDAIRQARDALSVNDPKSALKILKPYKKLLRKEETEVVGLLEAYSDAYMEDGQLDKAYPLLEQACALDPEGKIGGCGKFFTLGQVVGGQHGLNTLMIGIDNMVNKAGAALQQADVDKVIGGLLTMIEIWMTDLCMEPDAEEQCEQLISKAMVISNENSPEAWSMLGSIRISQTRFAEAAEAFQKSWELFQQKKSQLEEALKAGLNQNQLRSHAEYVELIQPLLALGKMCIELGLYELALQTIGTVKDIDEDNMEGYYLEGFTNYMVAKLELFKANNPAAEITTENIYEVNEHFKDLALDLNEAAIQDYVQDARVALSFVLKLGENADADDEVARELVQGTVDLLGELGGPVEISDLIKLKRGEEVLEEDEAVLESLE</sequence>
<dbReference type="OrthoDB" id="1914839at2759"/>
<name>Q750V9_EREGS</name>
<comment type="similarity">
    <text evidence="3">Belongs to the Tom70 family.</text>
</comment>
<dbReference type="InterPro" id="IPR019734">
    <property type="entry name" value="TPR_rpt"/>
</dbReference>
<evidence type="ECO:0000313" key="6">
    <source>
        <dbReference type="Proteomes" id="UP000000591"/>
    </source>
</evidence>
<dbReference type="GO" id="GO:0005741">
    <property type="term" value="C:mitochondrial outer membrane"/>
    <property type="evidence" value="ECO:0000318"/>
    <property type="project" value="GO_Central"/>
</dbReference>
<dbReference type="HOGENOM" id="CLU_061203_0_0_1"/>
<dbReference type="Gene3D" id="1.25.40.10">
    <property type="entry name" value="Tetratricopeptide repeat domain"/>
    <property type="match status" value="1"/>
</dbReference>
<proteinExistence type="inferred from homology"/>
<keyword evidence="1" id="KW-0677">Repeat</keyword>
<dbReference type="InParanoid" id="Q750V9"/>
<dbReference type="FunCoup" id="Q750V9">
    <property type="interactions" value="314"/>
</dbReference>
<keyword evidence="6" id="KW-1185">Reference proteome</keyword>
<protein>
    <submittedName>
        <fullName evidence="5">AGL170Wp</fullName>
    </submittedName>
</protein>
<dbReference type="GO" id="GO:0045039">
    <property type="term" value="P:protein insertion into mitochondrial inner membrane"/>
    <property type="evidence" value="ECO:0000318"/>
    <property type="project" value="GO_Central"/>
</dbReference>
<dbReference type="PANTHER" id="PTHR46208:SF2">
    <property type="entry name" value="ASSEMBLY CHAPERONE OF RPL4"/>
    <property type="match status" value="1"/>
</dbReference>
<dbReference type="Proteomes" id="UP000000591">
    <property type="component" value="Chromosome VII"/>
</dbReference>
<accession>Q750V9</accession>
<dbReference type="PANTHER" id="PTHR46208">
    <property type="entry name" value="MITOCHONDRIAL IMPORT RECEPTOR SUBUNIT TOM70"/>
    <property type="match status" value="1"/>
</dbReference>
<dbReference type="KEGG" id="ago:AGOS_AGL170W"/>
<dbReference type="SUPFAM" id="SSF48452">
    <property type="entry name" value="TPR-like"/>
    <property type="match status" value="1"/>
</dbReference>
<dbReference type="OMA" id="CIEMGLY"/>
<evidence type="ECO:0000313" key="5">
    <source>
        <dbReference type="EMBL" id="AAS54321.1"/>
    </source>
</evidence>
<dbReference type="STRING" id="284811.Q750V9"/>
<dbReference type="RefSeq" id="NP_986497.1">
    <property type="nucleotide sequence ID" value="NM_211559.1"/>
</dbReference>
<keyword evidence="2 4" id="KW-0802">TPR repeat</keyword>
<dbReference type="AlphaFoldDB" id="Q750V9"/>
<dbReference type="PROSITE" id="PS50005">
    <property type="entry name" value="TPR"/>
    <property type="match status" value="1"/>
</dbReference>
<dbReference type="eggNOG" id="ENOG502QSAH">
    <property type="taxonomic scope" value="Eukaryota"/>
</dbReference>
<evidence type="ECO:0000256" key="3">
    <source>
        <dbReference type="ARBA" id="ARBA00038030"/>
    </source>
</evidence>
<evidence type="ECO:0000256" key="4">
    <source>
        <dbReference type="PROSITE-ProRule" id="PRU00339"/>
    </source>
</evidence>
<gene>
    <name evidence="5" type="ORF">AGOS_AGL170W</name>
</gene>
<reference evidence="6" key="2">
    <citation type="journal article" date="2013" name="G3 (Bethesda)">
        <title>Genomes of Ashbya fungi isolated from insects reveal four mating-type loci, numerous translocations, lack of transposons, and distinct gene duplications.</title>
        <authorList>
            <person name="Dietrich F.S."/>
            <person name="Voegeli S."/>
            <person name="Kuo S."/>
            <person name="Philippsen P."/>
        </authorList>
    </citation>
    <scope>GENOME REANNOTATION</scope>
    <source>
        <strain evidence="6">ATCC 10895 / CBS 109.51 / FGSC 9923 / NRRL Y-1056</strain>
    </source>
</reference>
<evidence type="ECO:0000256" key="2">
    <source>
        <dbReference type="ARBA" id="ARBA00022803"/>
    </source>
</evidence>
<evidence type="ECO:0000256" key="1">
    <source>
        <dbReference type="ARBA" id="ARBA00022737"/>
    </source>
</evidence>
<feature type="repeat" description="TPR" evidence="4">
    <location>
        <begin position="160"/>
        <end position="193"/>
    </location>
</feature>
<dbReference type="Pfam" id="PF13181">
    <property type="entry name" value="TPR_8"/>
    <property type="match status" value="1"/>
</dbReference>
<dbReference type="CDD" id="cd24142">
    <property type="entry name" value="ACL4-like"/>
    <property type="match status" value="1"/>
</dbReference>
<dbReference type="InterPro" id="IPR011990">
    <property type="entry name" value="TPR-like_helical_dom_sf"/>
</dbReference>
<organism evidence="5 6">
    <name type="scientific">Eremothecium gossypii (strain ATCC 10895 / CBS 109.51 / FGSC 9923 / NRRL Y-1056)</name>
    <name type="common">Yeast</name>
    <name type="synonym">Ashbya gossypii</name>
    <dbReference type="NCBI Taxonomy" id="284811"/>
    <lineage>
        <taxon>Eukaryota</taxon>
        <taxon>Fungi</taxon>
        <taxon>Dikarya</taxon>
        <taxon>Ascomycota</taxon>
        <taxon>Saccharomycotina</taxon>
        <taxon>Saccharomycetes</taxon>
        <taxon>Saccharomycetales</taxon>
        <taxon>Saccharomycetaceae</taxon>
        <taxon>Eremothecium</taxon>
    </lineage>
</organism>